<accession>A0A7W8G968</accession>
<evidence type="ECO:0000313" key="10">
    <source>
        <dbReference type="EMBL" id="MBB5226183.1"/>
    </source>
</evidence>
<keyword evidence="10" id="KW-0969">Cilium</keyword>
<keyword evidence="10" id="KW-0282">Flagellum</keyword>
<evidence type="ECO:0000256" key="6">
    <source>
        <dbReference type="ARBA" id="ARBA00022927"/>
    </source>
</evidence>
<dbReference type="PANTHER" id="PTHR34982:SF1">
    <property type="entry name" value="FLAGELLAR ASSEMBLY PROTEIN FLIH"/>
    <property type="match status" value="1"/>
</dbReference>
<evidence type="ECO:0000259" key="9">
    <source>
        <dbReference type="Pfam" id="PF02108"/>
    </source>
</evidence>
<reference evidence="10 11" key="1">
    <citation type="submission" date="2020-08" db="EMBL/GenBank/DDBJ databases">
        <title>Genomic Encyclopedia of Type Strains, Phase IV (KMG-IV): sequencing the most valuable type-strain genomes for metagenomic binning, comparative biology and taxonomic classification.</title>
        <authorList>
            <person name="Goeker M."/>
        </authorList>
    </citation>
    <scope>NUCLEOTIDE SEQUENCE [LARGE SCALE GENOMIC DNA]</scope>
    <source>
        <strain evidence="10 11">DSM 103462</strain>
    </source>
</reference>
<dbReference type="Proteomes" id="UP000518887">
    <property type="component" value="Unassembled WGS sequence"/>
</dbReference>
<keyword evidence="4" id="KW-0813">Transport</keyword>
<feature type="domain" description="Flagellar assembly protein FliH/Type III secretion system HrpE" evidence="9">
    <location>
        <begin position="166"/>
        <end position="292"/>
    </location>
</feature>
<dbReference type="PANTHER" id="PTHR34982">
    <property type="entry name" value="YOP PROTEINS TRANSLOCATION PROTEIN L"/>
    <property type="match status" value="1"/>
</dbReference>
<feature type="coiled-coil region" evidence="8">
    <location>
        <begin position="51"/>
        <end position="141"/>
    </location>
</feature>
<comment type="similarity">
    <text evidence="2">Belongs to the FliH family.</text>
</comment>
<name>A0A7W8G968_9SPIR</name>
<evidence type="ECO:0000256" key="2">
    <source>
        <dbReference type="ARBA" id="ARBA00006602"/>
    </source>
</evidence>
<comment type="caution">
    <text evidence="10">The sequence shown here is derived from an EMBL/GenBank/DDBJ whole genome shotgun (WGS) entry which is preliminary data.</text>
</comment>
<dbReference type="InterPro" id="IPR051472">
    <property type="entry name" value="T3SS_Stator/FliH"/>
</dbReference>
<evidence type="ECO:0000256" key="5">
    <source>
        <dbReference type="ARBA" id="ARBA00022795"/>
    </source>
</evidence>
<dbReference type="AlphaFoldDB" id="A0A7W8G968"/>
<keyword evidence="5" id="KW-1005">Bacterial flagellum biogenesis</keyword>
<keyword evidence="8" id="KW-0175">Coiled coil</keyword>
<dbReference type="GO" id="GO:0005829">
    <property type="term" value="C:cytosol"/>
    <property type="evidence" value="ECO:0007669"/>
    <property type="project" value="TreeGrafter"/>
</dbReference>
<dbReference type="EMBL" id="JACHFQ010000004">
    <property type="protein sequence ID" value="MBB5226183.1"/>
    <property type="molecule type" value="Genomic_DNA"/>
</dbReference>
<dbReference type="SUPFAM" id="SSF160527">
    <property type="entry name" value="V-type ATPase subunit E-like"/>
    <property type="match status" value="1"/>
</dbReference>
<dbReference type="InterPro" id="IPR018035">
    <property type="entry name" value="Flagellar_FliH/T3SS_HrpE"/>
</dbReference>
<proteinExistence type="inferred from homology"/>
<dbReference type="GO" id="GO:0044781">
    <property type="term" value="P:bacterial-type flagellum organization"/>
    <property type="evidence" value="ECO:0007669"/>
    <property type="project" value="UniProtKB-KW"/>
</dbReference>
<evidence type="ECO:0000256" key="1">
    <source>
        <dbReference type="ARBA" id="ARBA00003041"/>
    </source>
</evidence>
<organism evidence="10 11">
    <name type="scientific">Treponema ruminis</name>
    <dbReference type="NCBI Taxonomy" id="744515"/>
    <lineage>
        <taxon>Bacteria</taxon>
        <taxon>Pseudomonadati</taxon>
        <taxon>Spirochaetota</taxon>
        <taxon>Spirochaetia</taxon>
        <taxon>Spirochaetales</taxon>
        <taxon>Treponemataceae</taxon>
        <taxon>Treponema</taxon>
    </lineage>
</organism>
<dbReference type="Pfam" id="PF02108">
    <property type="entry name" value="FliH"/>
    <property type="match status" value="1"/>
</dbReference>
<evidence type="ECO:0000313" key="11">
    <source>
        <dbReference type="Proteomes" id="UP000518887"/>
    </source>
</evidence>
<keyword evidence="7" id="KW-1006">Bacterial flagellum protein export</keyword>
<dbReference type="NCBIfam" id="NF005198">
    <property type="entry name" value="PRK06669.1-3"/>
    <property type="match status" value="1"/>
</dbReference>
<gene>
    <name evidence="10" type="ORF">HNP76_001551</name>
</gene>
<evidence type="ECO:0000256" key="7">
    <source>
        <dbReference type="ARBA" id="ARBA00023225"/>
    </source>
</evidence>
<evidence type="ECO:0000256" key="4">
    <source>
        <dbReference type="ARBA" id="ARBA00022448"/>
    </source>
</evidence>
<evidence type="ECO:0000256" key="3">
    <source>
        <dbReference type="ARBA" id="ARBA00016507"/>
    </source>
</evidence>
<sequence>MARNLFQQTLFQPGQLKPKEGEFKLQLVHEFAPPVEEVVEEVVPEYTGPTADDLRREAEAFKAQWEQEKQQMFADAQAKADEIVKRAEDAAFAEVKRQTNQAQIVKNEAEQNAAEIIKKAQEEASRIIEEARAEQEALKKSGYSEGLNKGREEGFGEGQGEVERLIERTHKILEGVMSRREEILSETEQQIVELVILMTRKVVKIISENQKSVVMANILQALKKVKGRGDVTIRVNLADVKLTSEHTQDFIKQVENVKGITVLEDSTVDRGGCIVETDFGAIDARIQSQLSELESAILDISPVKTITKNEPMPVSEG</sequence>
<keyword evidence="6" id="KW-0653">Protein transport</keyword>
<keyword evidence="11" id="KW-1185">Reference proteome</keyword>
<evidence type="ECO:0000256" key="8">
    <source>
        <dbReference type="SAM" id="Coils"/>
    </source>
</evidence>
<keyword evidence="10" id="KW-0966">Cell projection</keyword>
<comment type="function">
    <text evidence="1">Needed for flagellar regrowth and assembly.</text>
</comment>
<dbReference type="RefSeq" id="WP_184659195.1">
    <property type="nucleotide sequence ID" value="NZ_CP031518.1"/>
</dbReference>
<dbReference type="GO" id="GO:0015031">
    <property type="term" value="P:protein transport"/>
    <property type="evidence" value="ECO:0007669"/>
    <property type="project" value="UniProtKB-KW"/>
</dbReference>
<protein>
    <recommendedName>
        <fullName evidence="3">Flagellar assembly protein FliH</fullName>
    </recommendedName>
</protein>